<dbReference type="PROSITE" id="PS50122">
    <property type="entry name" value="CHEB"/>
    <property type="match status" value="1"/>
</dbReference>
<keyword evidence="5 7" id="KW-0597">Phosphoprotein</keyword>
<comment type="catalytic activity">
    <reaction evidence="5">
        <text>L-glutaminyl-[protein] + H2O = L-glutamyl-[protein] + NH4(+)</text>
        <dbReference type="Rhea" id="RHEA:16441"/>
        <dbReference type="Rhea" id="RHEA-COMP:10207"/>
        <dbReference type="Rhea" id="RHEA-COMP:10208"/>
        <dbReference type="ChEBI" id="CHEBI:15377"/>
        <dbReference type="ChEBI" id="CHEBI:28938"/>
        <dbReference type="ChEBI" id="CHEBI:29973"/>
        <dbReference type="ChEBI" id="CHEBI:30011"/>
        <dbReference type="EC" id="3.5.1.44"/>
    </reaction>
</comment>
<dbReference type="PIRSF" id="PIRSF000876">
    <property type="entry name" value="RR_chemtxs_CheB"/>
    <property type="match status" value="1"/>
</dbReference>
<dbReference type="Gene3D" id="3.40.50.180">
    <property type="entry name" value="Methylesterase CheB, C-terminal domain"/>
    <property type="match status" value="1"/>
</dbReference>
<dbReference type="NCBIfam" id="NF001965">
    <property type="entry name" value="PRK00742.1"/>
    <property type="match status" value="1"/>
</dbReference>
<accession>A0ABV9Q3Q0</accession>
<evidence type="ECO:0000256" key="4">
    <source>
        <dbReference type="ARBA" id="ARBA00048267"/>
    </source>
</evidence>
<keyword evidence="1 5" id="KW-0963">Cytoplasm</keyword>
<dbReference type="Pfam" id="PF00072">
    <property type="entry name" value="Response_reg"/>
    <property type="match status" value="1"/>
</dbReference>
<dbReference type="EC" id="3.1.1.61" evidence="5"/>
<evidence type="ECO:0000256" key="7">
    <source>
        <dbReference type="PROSITE-ProRule" id="PRU00169"/>
    </source>
</evidence>
<dbReference type="RefSeq" id="WP_380026754.1">
    <property type="nucleotide sequence ID" value="NZ_JBHSHC010000112.1"/>
</dbReference>
<dbReference type="HAMAP" id="MF_00099">
    <property type="entry name" value="CheB_chemtxs"/>
    <property type="match status" value="1"/>
</dbReference>
<dbReference type="NCBIfam" id="NF009206">
    <property type="entry name" value="PRK12555.1"/>
    <property type="match status" value="1"/>
</dbReference>
<name>A0ABV9Q3Q0_9BACL</name>
<dbReference type="PANTHER" id="PTHR42872:SF6">
    <property type="entry name" value="PROTEIN-GLUTAMATE METHYLESTERASE_PROTEIN-GLUTAMINE GLUTAMINASE"/>
    <property type="match status" value="1"/>
</dbReference>
<organism evidence="10 11">
    <name type="scientific">Effusibacillus consociatus</name>
    <dbReference type="NCBI Taxonomy" id="1117041"/>
    <lineage>
        <taxon>Bacteria</taxon>
        <taxon>Bacillati</taxon>
        <taxon>Bacillota</taxon>
        <taxon>Bacilli</taxon>
        <taxon>Bacillales</taxon>
        <taxon>Alicyclobacillaceae</taxon>
        <taxon>Effusibacillus</taxon>
    </lineage>
</organism>
<dbReference type="Gene3D" id="3.40.50.2300">
    <property type="match status" value="1"/>
</dbReference>
<evidence type="ECO:0000313" key="11">
    <source>
        <dbReference type="Proteomes" id="UP001596002"/>
    </source>
</evidence>
<sequence>MEPIRVLVVDDSALMRRLITDILQSDPGIQVAATARNGKDALDVLPHHRIDVVTLDIEMPVMNGMEALPRILRLHRTPVIMLSSLTTLGADSTIKALELGAFDFIAKPSGSISLDLAKVSAELIAKVKAAAKRGKQLSANPGIPALMSSFKTPPAKISPFRLAGSGIVNEIVAIGTSTGGPRALQTVLTGLPSDLKAAVVIVQHMPPGFTKSLANRLDQMCAVRVHEAEHGQELEPGHAYIAPGGYHMQVASSGNKFVIRLDQTPPVGGHRPAVNNLFRSVAALEGVSLQAVILTGMGSDGAEGLKLIKQAGGKTISEARETCVVYGMPKAAAETGCVDAVVPLHEVSNRILSFSTN</sequence>
<dbReference type="InterPro" id="IPR008248">
    <property type="entry name" value="CheB-like"/>
</dbReference>
<feature type="domain" description="Response regulatory" evidence="8">
    <location>
        <begin position="5"/>
        <end position="122"/>
    </location>
</feature>
<dbReference type="GO" id="GO:0008984">
    <property type="term" value="F:protein-glutamate methylesterase activity"/>
    <property type="evidence" value="ECO:0007669"/>
    <property type="project" value="UniProtKB-EC"/>
</dbReference>
<dbReference type="Proteomes" id="UP001596002">
    <property type="component" value="Unassembled WGS sequence"/>
</dbReference>
<evidence type="ECO:0000256" key="5">
    <source>
        <dbReference type="HAMAP-Rule" id="MF_00099"/>
    </source>
</evidence>
<protein>
    <recommendedName>
        <fullName evidence="5">Protein-glutamate methylesterase/protein-glutamine glutaminase</fullName>
        <ecNumber evidence="5">3.1.1.61</ecNumber>
        <ecNumber evidence="5">3.5.1.44</ecNumber>
    </recommendedName>
</protein>
<keyword evidence="2 5" id="KW-0145">Chemotaxis</keyword>
<reference evidence="11" key="1">
    <citation type="journal article" date="2019" name="Int. J. Syst. Evol. Microbiol.">
        <title>The Global Catalogue of Microorganisms (GCM) 10K type strain sequencing project: providing services to taxonomists for standard genome sequencing and annotation.</title>
        <authorList>
            <consortium name="The Broad Institute Genomics Platform"/>
            <consortium name="The Broad Institute Genome Sequencing Center for Infectious Disease"/>
            <person name="Wu L."/>
            <person name="Ma J."/>
        </authorList>
    </citation>
    <scope>NUCLEOTIDE SEQUENCE [LARGE SCALE GENOMIC DNA]</scope>
    <source>
        <strain evidence="11">WYCCWR 12678</strain>
    </source>
</reference>
<keyword evidence="11" id="KW-1185">Reference proteome</keyword>
<dbReference type="InterPro" id="IPR000673">
    <property type="entry name" value="Sig_transdc_resp-reg_Me-estase"/>
</dbReference>
<dbReference type="EMBL" id="JBHSHC010000112">
    <property type="protein sequence ID" value="MFC4768805.1"/>
    <property type="molecule type" value="Genomic_DNA"/>
</dbReference>
<dbReference type="SUPFAM" id="SSF52172">
    <property type="entry name" value="CheY-like"/>
    <property type="match status" value="1"/>
</dbReference>
<feature type="active site" evidence="5 6">
    <location>
        <position position="177"/>
    </location>
</feature>
<feature type="active site" evidence="5 6">
    <location>
        <position position="300"/>
    </location>
</feature>
<comment type="PTM">
    <text evidence="5">Phosphorylated by CheA. Phosphorylation of the N-terminal regulatory domain activates the methylesterase activity.</text>
</comment>
<dbReference type="InterPro" id="IPR001789">
    <property type="entry name" value="Sig_transdc_resp-reg_receiver"/>
</dbReference>
<dbReference type="InterPro" id="IPR035909">
    <property type="entry name" value="CheB_C"/>
</dbReference>
<dbReference type="EC" id="3.5.1.44" evidence="5"/>
<comment type="similarity">
    <text evidence="5">Belongs to the CheB family.</text>
</comment>
<comment type="caution">
    <text evidence="10">The sequence shown here is derived from an EMBL/GenBank/DDBJ whole genome shotgun (WGS) entry which is preliminary data.</text>
</comment>
<comment type="domain">
    <text evidence="5">Contains a C-terminal catalytic domain, and an N-terminal region which modulates catalytic activity.</text>
</comment>
<dbReference type="PANTHER" id="PTHR42872">
    <property type="entry name" value="PROTEIN-GLUTAMATE METHYLESTERASE/PROTEIN-GLUTAMINE GLUTAMINASE"/>
    <property type="match status" value="1"/>
</dbReference>
<dbReference type="InterPro" id="IPR011006">
    <property type="entry name" value="CheY-like_superfamily"/>
</dbReference>
<evidence type="ECO:0000256" key="1">
    <source>
        <dbReference type="ARBA" id="ARBA00022490"/>
    </source>
</evidence>
<dbReference type="PROSITE" id="PS50110">
    <property type="entry name" value="RESPONSE_REGULATORY"/>
    <property type="match status" value="1"/>
</dbReference>
<comment type="function">
    <text evidence="5">Involved in chemotaxis. Part of a chemotaxis signal transduction system that modulates chemotaxis in response to various stimuli. Catalyzes the demethylation of specific methylglutamate residues introduced into the chemoreceptors (methyl-accepting chemotaxis proteins or MCP) by CheR. Also mediates the irreversible deamidation of specific glutamine residues to glutamic acid.</text>
</comment>
<evidence type="ECO:0000259" key="9">
    <source>
        <dbReference type="PROSITE" id="PS50122"/>
    </source>
</evidence>
<evidence type="ECO:0000256" key="3">
    <source>
        <dbReference type="ARBA" id="ARBA00022801"/>
    </source>
</evidence>
<comment type="catalytic activity">
    <reaction evidence="4 5">
        <text>[protein]-L-glutamate 5-O-methyl ester + H2O = L-glutamyl-[protein] + methanol + H(+)</text>
        <dbReference type="Rhea" id="RHEA:23236"/>
        <dbReference type="Rhea" id="RHEA-COMP:10208"/>
        <dbReference type="Rhea" id="RHEA-COMP:10311"/>
        <dbReference type="ChEBI" id="CHEBI:15377"/>
        <dbReference type="ChEBI" id="CHEBI:15378"/>
        <dbReference type="ChEBI" id="CHEBI:17790"/>
        <dbReference type="ChEBI" id="CHEBI:29973"/>
        <dbReference type="ChEBI" id="CHEBI:82795"/>
        <dbReference type="EC" id="3.1.1.61"/>
    </reaction>
</comment>
<dbReference type="CDD" id="cd17541">
    <property type="entry name" value="REC_CheB-like"/>
    <property type="match status" value="1"/>
</dbReference>
<gene>
    <name evidence="5" type="primary">cheB</name>
    <name evidence="10" type="ORF">ACFO8Q_15775</name>
</gene>
<feature type="modified residue" description="4-aspartylphosphate" evidence="5 7">
    <location>
        <position position="56"/>
    </location>
</feature>
<evidence type="ECO:0000259" key="8">
    <source>
        <dbReference type="PROSITE" id="PS50110"/>
    </source>
</evidence>
<evidence type="ECO:0000313" key="10">
    <source>
        <dbReference type="EMBL" id="MFC4768805.1"/>
    </source>
</evidence>
<dbReference type="SUPFAM" id="SSF52738">
    <property type="entry name" value="Methylesterase CheB, C-terminal domain"/>
    <property type="match status" value="1"/>
</dbReference>
<feature type="domain" description="CheB-type methylesterase" evidence="9">
    <location>
        <begin position="163"/>
        <end position="357"/>
    </location>
</feature>
<evidence type="ECO:0000256" key="2">
    <source>
        <dbReference type="ARBA" id="ARBA00022500"/>
    </source>
</evidence>
<feature type="active site" evidence="5 6">
    <location>
        <position position="204"/>
    </location>
</feature>
<proteinExistence type="inferred from homology"/>
<dbReference type="Pfam" id="PF01339">
    <property type="entry name" value="CheB_methylest"/>
    <property type="match status" value="1"/>
</dbReference>
<comment type="subcellular location">
    <subcellularLocation>
        <location evidence="5">Cytoplasm</location>
    </subcellularLocation>
</comment>
<dbReference type="CDD" id="cd16432">
    <property type="entry name" value="CheB_Rec"/>
    <property type="match status" value="1"/>
</dbReference>
<keyword evidence="3 5" id="KW-0378">Hydrolase</keyword>
<dbReference type="SMART" id="SM00448">
    <property type="entry name" value="REC"/>
    <property type="match status" value="1"/>
</dbReference>
<evidence type="ECO:0000256" key="6">
    <source>
        <dbReference type="PROSITE-ProRule" id="PRU00050"/>
    </source>
</evidence>